<protein>
    <recommendedName>
        <fullName evidence="3">Fungal N-terminal domain-containing protein</fullName>
    </recommendedName>
</protein>
<evidence type="ECO:0000313" key="2">
    <source>
        <dbReference type="Proteomes" id="UP001556367"/>
    </source>
</evidence>
<dbReference type="CDD" id="cd21037">
    <property type="entry name" value="MLKL_NTD"/>
    <property type="match status" value="1"/>
</dbReference>
<comment type="caution">
    <text evidence="1">The sequence shown here is derived from an EMBL/GenBank/DDBJ whole genome shotgun (WGS) entry which is preliminary data.</text>
</comment>
<gene>
    <name evidence="1" type="ORF">HGRIS_011449</name>
</gene>
<evidence type="ECO:0008006" key="3">
    <source>
        <dbReference type="Google" id="ProtNLM"/>
    </source>
</evidence>
<sequence>MDPVSLTASALAFIGAVKKITDSLGQVSDNRRKLMELKDDILRGLHDIQKLVARDNSDISAATQAEMSDDLDYLRIQLELVHNRCNTELERRSKGLISSVSSNIKSWTRYKAVEADIARLDKLIQASYIRFLVFTSVNTRRTAHRTEERVLHHLTEQQENILRSGTPFINVDVDCDPRRQSSPSGEIPASTIDPQDELNLLTRQARRIVEAFKVWKSATDMVVAPPSGHHDQKHPEPPRIWDVDLDSLFNSALIEAYHASSLLVFRSNSRGPPIQRSAKAVIFLSEHLHNLGFDDLAAPLFQCAITLYSTLYSGFPCPQYRRCLAFALFRGSRYDHPSQRLAYSERALGIYEALCAQSSDPHDFGGLAQALEAHSQNLMVNGLIDESLDIARQLLTLQRDFNTTVKNWSYCRELPVVTWSASGEADIVYSSDRQPILPSLLALNLSASLWNVARSLASLGRYSDARIAGTDAIECLTAVLQANTSKQRKGLPGCSVDQWRESLASWGLAGHRSPRFSAED</sequence>
<proteinExistence type="predicted"/>
<dbReference type="Proteomes" id="UP001556367">
    <property type="component" value="Unassembled WGS sequence"/>
</dbReference>
<keyword evidence="2" id="KW-1185">Reference proteome</keyword>
<accession>A0ABR3JV64</accession>
<reference evidence="2" key="1">
    <citation type="submission" date="2024-06" db="EMBL/GenBank/DDBJ databases">
        <title>Multi-omics analyses provide insights into the biosynthesis of the anticancer antibiotic pleurotin in Hohenbuehelia grisea.</title>
        <authorList>
            <person name="Weaver J.A."/>
            <person name="Alberti F."/>
        </authorList>
    </citation>
    <scope>NUCLEOTIDE SEQUENCE [LARGE SCALE GENOMIC DNA]</scope>
    <source>
        <strain evidence="2">T-177</strain>
    </source>
</reference>
<evidence type="ECO:0000313" key="1">
    <source>
        <dbReference type="EMBL" id="KAL0959759.1"/>
    </source>
</evidence>
<dbReference type="InterPro" id="IPR059179">
    <property type="entry name" value="MLKL-like_MCAfunc"/>
</dbReference>
<dbReference type="EMBL" id="JASNQZ010000002">
    <property type="protein sequence ID" value="KAL0959759.1"/>
    <property type="molecule type" value="Genomic_DNA"/>
</dbReference>
<name>A0ABR3JV64_9AGAR</name>
<organism evidence="1 2">
    <name type="scientific">Hohenbuehelia grisea</name>
    <dbReference type="NCBI Taxonomy" id="104357"/>
    <lineage>
        <taxon>Eukaryota</taxon>
        <taxon>Fungi</taxon>
        <taxon>Dikarya</taxon>
        <taxon>Basidiomycota</taxon>
        <taxon>Agaricomycotina</taxon>
        <taxon>Agaricomycetes</taxon>
        <taxon>Agaricomycetidae</taxon>
        <taxon>Agaricales</taxon>
        <taxon>Pleurotineae</taxon>
        <taxon>Pleurotaceae</taxon>
        <taxon>Hohenbuehelia</taxon>
    </lineage>
</organism>